<protein>
    <recommendedName>
        <fullName evidence="4">Lipocalin-like domain-containing protein</fullName>
    </recommendedName>
</protein>
<evidence type="ECO:0000256" key="1">
    <source>
        <dbReference type="SAM" id="SignalP"/>
    </source>
</evidence>
<feature type="signal peptide" evidence="1">
    <location>
        <begin position="1"/>
        <end position="21"/>
    </location>
</feature>
<keyword evidence="1" id="KW-0732">Signal</keyword>
<dbReference type="PROSITE" id="PS51257">
    <property type="entry name" value="PROKAR_LIPOPROTEIN"/>
    <property type="match status" value="1"/>
</dbReference>
<evidence type="ECO:0008006" key="4">
    <source>
        <dbReference type="Google" id="ProtNLM"/>
    </source>
</evidence>
<dbReference type="Proteomes" id="UP000184480">
    <property type="component" value="Unassembled WGS sequence"/>
</dbReference>
<gene>
    <name evidence="2" type="ORF">SAMN05444362_11142</name>
</gene>
<feature type="chain" id="PRO_5009910045" description="Lipocalin-like domain-containing protein" evidence="1">
    <location>
        <begin position="22"/>
        <end position="130"/>
    </location>
</feature>
<dbReference type="RefSeq" id="WP_062179084.1">
    <property type="nucleotide sequence ID" value="NZ_BBXL01000006.1"/>
</dbReference>
<organism evidence="2 3">
    <name type="scientific">Dysgonomonas macrotermitis</name>
    <dbReference type="NCBI Taxonomy" id="1346286"/>
    <lineage>
        <taxon>Bacteria</taxon>
        <taxon>Pseudomonadati</taxon>
        <taxon>Bacteroidota</taxon>
        <taxon>Bacteroidia</taxon>
        <taxon>Bacteroidales</taxon>
        <taxon>Dysgonomonadaceae</taxon>
        <taxon>Dysgonomonas</taxon>
    </lineage>
</organism>
<proteinExistence type="predicted"/>
<dbReference type="EMBL" id="FQUC01000011">
    <property type="protein sequence ID" value="SHF86133.1"/>
    <property type="molecule type" value="Genomic_DNA"/>
</dbReference>
<evidence type="ECO:0000313" key="2">
    <source>
        <dbReference type="EMBL" id="SHF86133.1"/>
    </source>
</evidence>
<sequence length="130" mass="15310">MQKKYRFVSLLLLLLSFSACGDVDEVESEYNDTNIIAGIWNNYYGETDSLVMTRVFTSDRYSYFSYAEGKEQDEQNKSKYYLDETKIYLEKYIQTYKLVTDTLWITNSKGDQTTKYIRSKTILSDQNVTN</sequence>
<keyword evidence="3" id="KW-1185">Reference proteome</keyword>
<evidence type="ECO:0000313" key="3">
    <source>
        <dbReference type="Proteomes" id="UP000184480"/>
    </source>
</evidence>
<accession>A0A1M5F3L5</accession>
<name>A0A1M5F3L5_9BACT</name>
<dbReference type="OrthoDB" id="998107at2"/>
<reference evidence="3" key="1">
    <citation type="submission" date="2016-11" db="EMBL/GenBank/DDBJ databases">
        <authorList>
            <person name="Varghese N."/>
            <person name="Submissions S."/>
        </authorList>
    </citation>
    <scope>NUCLEOTIDE SEQUENCE [LARGE SCALE GENOMIC DNA]</scope>
    <source>
        <strain evidence="3">DSM 27370</strain>
    </source>
</reference>
<dbReference type="AlphaFoldDB" id="A0A1M5F3L5"/>